<evidence type="ECO:0000313" key="11">
    <source>
        <dbReference type="Proteomes" id="UP000253759"/>
    </source>
</evidence>
<feature type="transmembrane region" description="Helical" evidence="8">
    <location>
        <begin position="451"/>
        <end position="471"/>
    </location>
</feature>
<sequence>MNLALEHLIIIPILLPLLVGAAMLFVRDQRRTGKAVAVIATLLVQLAVAVTLLVLTSSDGDGGWVGVYLLGNWSPIFGIVLVADRTAAIMVTLTTILAICAMLFAAARWNRAGPHFHTLFLLLVMGVNGAFLTGDLFNLFVFFEIMLAASYGLLLHGATISKVRSGLHYIAINLVASSIFLIGVSLIYGVTGTLNMAELALRVPEVADADRTLLEVGAAVLGMAFLIKAGMWPLCFWLPAAYSAAVSPVAALFAILTKVGIYIVWRLSLLVFGLDTGPSAGLAQNWLLLGGGATLIFGSIGVLASQALPRLTAYAVIVSSGTMLVAIGIGGIYVAAGAFYYLIGSTFALAALFMLVELIERGRMAGADVLAVTMEAYGFEDEEALPDDQEVGMPIPAKLAILGISFIVCALLLAGMPPLSGFIAKFAIMTGIIGVHTEGAGSQIAGADWSAVALIILSGLAVLIAMLRGGINTFWATREDMAPSIGVVEIVPITILISACILLTVFAGPAMLYFQDAATELHNPVAYIQGVTSAMPVPYPGRGVYP</sequence>
<keyword evidence="6 8" id="KW-0472">Membrane</keyword>
<dbReference type="InterPro" id="IPR050586">
    <property type="entry name" value="CPA3_Na-H_Antiporter_D"/>
</dbReference>
<reference evidence="11" key="1">
    <citation type="submission" date="2018-07" db="EMBL/GenBank/DDBJ databases">
        <authorList>
            <person name="Liu B.-T."/>
            <person name="Du Z."/>
        </authorList>
    </citation>
    <scope>NUCLEOTIDE SEQUENCE [LARGE SCALE GENOMIC DNA]</scope>
    <source>
        <strain evidence="11">XYN52</strain>
    </source>
</reference>
<evidence type="ECO:0000256" key="8">
    <source>
        <dbReference type="SAM" id="Phobius"/>
    </source>
</evidence>
<feature type="transmembrane region" description="Helical" evidence="8">
    <location>
        <begin position="35"/>
        <end position="56"/>
    </location>
</feature>
<gene>
    <name evidence="10" type="ORF">DVH29_08175</name>
</gene>
<comment type="caution">
    <text evidence="10">The sequence shown here is derived from an EMBL/GenBank/DDBJ whole genome shotgun (WGS) entry which is preliminary data.</text>
</comment>
<accession>A0A369W576</accession>
<name>A0A369W576_9HYPH</name>
<dbReference type="EMBL" id="QQNH01000008">
    <property type="protein sequence ID" value="RDE09157.1"/>
    <property type="molecule type" value="Genomic_DNA"/>
</dbReference>
<dbReference type="AlphaFoldDB" id="A0A369W576"/>
<dbReference type="Pfam" id="PF00361">
    <property type="entry name" value="Proton_antipo_M"/>
    <property type="match status" value="1"/>
</dbReference>
<dbReference type="Proteomes" id="UP000253759">
    <property type="component" value="Unassembled WGS sequence"/>
</dbReference>
<keyword evidence="3" id="KW-1003">Cell membrane</keyword>
<feature type="transmembrane region" description="Helical" evidence="8">
    <location>
        <begin position="170"/>
        <end position="196"/>
    </location>
</feature>
<feature type="transmembrane region" description="Helical" evidence="8">
    <location>
        <begin position="76"/>
        <end position="104"/>
    </location>
</feature>
<dbReference type="PANTHER" id="PTHR42703:SF1">
    <property type="entry name" value="NA(+)_H(+) ANTIPORTER SUBUNIT D1"/>
    <property type="match status" value="1"/>
</dbReference>
<evidence type="ECO:0000256" key="3">
    <source>
        <dbReference type="ARBA" id="ARBA00022475"/>
    </source>
</evidence>
<evidence type="ECO:0000256" key="5">
    <source>
        <dbReference type="ARBA" id="ARBA00022989"/>
    </source>
</evidence>
<dbReference type="PANTHER" id="PTHR42703">
    <property type="entry name" value="NADH DEHYDROGENASE"/>
    <property type="match status" value="1"/>
</dbReference>
<comment type="subcellular location">
    <subcellularLocation>
        <location evidence="1">Cell membrane</location>
        <topology evidence="1">Multi-pass membrane protein</topology>
    </subcellularLocation>
    <subcellularLocation>
        <location evidence="7">Membrane</location>
        <topology evidence="7">Multi-pass membrane protein</topology>
    </subcellularLocation>
</comment>
<feature type="transmembrane region" description="Helical" evidence="8">
    <location>
        <begin position="216"/>
        <end position="238"/>
    </location>
</feature>
<evidence type="ECO:0000256" key="6">
    <source>
        <dbReference type="ARBA" id="ARBA00023136"/>
    </source>
</evidence>
<evidence type="ECO:0000313" key="10">
    <source>
        <dbReference type="EMBL" id="RDE09157.1"/>
    </source>
</evidence>
<feature type="transmembrane region" description="Helical" evidence="8">
    <location>
        <begin position="491"/>
        <end position="514"/>
    </location>
</feature>
<feature type="transmembrane region" description="Helical" evidence="8">
    <location>
        <begin position="245"/>
        <end position="265"/>
    </location>
</feature>
<evidence type="ECO:0000256" key="7">
    <source>
        <dbReference type="RuleBase" id="RU000320"/>
    </source>
</evidence>
<proteinExistence type="inferred from homology"/>
<keyword evidence="5 8" id="KW-1133">Transmembrane helix</keyword>
<organism evidence="10 11">
    <name type="scientific">Pelagibacterium lacus</name>
    <dbReference type="NCBI Taxonomy" id="2282655"/>
    <lineage>
        <taxon>Bacteria</taxon>
        <taxon>Pseudomonadati</taxon>
        <taxon>Pseudomonadota</taxon>
        <taxon>Alphaproteobacteria</taxon>
        <taxon>Hyphomicrobiales</taxon>
        <taxon>Devosiaceae</taxon>
        <taxon>Pelagibacterium</taxon>
    </lineage>
</organism>
<protein>
    <submittedName>
        <fullName evidence="10">Monovalent cation/H+ antiporter subunit D</fullName>
    </submittedName>
</protein>
<keyword evidence="11" id="KW-1185">Reference proteome</keyword>
<feature type="transmembrane region" description="Helical" evidence="8">
    <location>
        <begin position="116"/>
        <end position="133"/>
    </location>
</feature>
<dbReference type="InterPro" id="IPR001750">
    <property type="entry name" value="ND/Mrp_TM"/>
</dbReference>
<dbReference type="NCBIfam" id="NF009309">
    <property type="entry name" value="PRK12666.1"/>
    <property type="match status" value="1"/>
</dbReference>
<feature type="transmembrane region" description="Helical" evidence="8">
    <location>
        <begin position="6"/>
        <end position="26"/>
    </location>
</feature>
<comment type="similarity">
    <text evidence="2">Belongs to the CPA3 antiporters (TC 2.A.63) subunit D family.</text>
</comment>
<feature type="transmembrane region" description="Helical" evidence="8">
    <location>
        <begin position="338"/>
        <end position="356"/>
    </location>
</feature>
<evidence type="ECO:0000259" key="9">
    <source>
        <dbReference type="Pfam" id="PF00361"/>
    </source>
</evidence>
<feature type="transmembrane region" description="Helical" evidence="8">
    <location>
        <begin position="285"/>
        <end position="304"/>
    </location>
</feature>
<dbReference type="GO" id="GO:0005886">
    <property type="term" value="C:plasma membrane"/>
    <property type="evidence" value="ECO:0007669"/>
    <property type="project" value="UniProtKB-SubCell"/>
</dbReference>
<evidence type="ECO:0000256" key="2">
    <source>
        <dbReference type="ARBA" id="ARBA00005346"/>
    </source>
</evidence>
<evidence type="ECO:0000256" key="4">
    <source>
        <dbReference type="ARBA" id="ARBA00022692"/>
    </source>
</evidence>
<evidence type="ECO:0000256" key="1">
    <source>
        <dbReference type="ARBA" id="ARBA00004651"/>
    </source>
</evidence>
<feature type="domain" description="NADH:quinone oxidoreductase/Mrp antiporter transmembrane" evidence="9">
    <location>
        <begin position="134"/>
        <end position="436"/>
    </location>
</feature>
<feature type="transmembrane region" description="Helical" evidence="8">
    <location>
        <begin position="311"/>
        <end position="332"/>
    </location>
</feature>
<dbReference type="RefSeq" id="WP_114645683.1">
    <property type="nucleotide sequence ID" value="NZ_QQNH01000008.1"/>
</dbReference>
<feature type="transmembrane region" description="Helical" evidence="8">
    <location>
        <begin position="399"/>
        <end position="416"/>
    </location>
</feature>
<keyword evidence="4 7" id="KW-0812">Transmembrane</keyword>
<dbReference type="OrthoDB" id="9768329at2"/>